<proteinExistence type="predicted"/>
<feature type="domain" description="VOC" evidence="1">
    <location>
        <begin position="6"/>
        <end position="154"/>
    </location>
</feature>
<evidence type="ECO:0000313" key="2">
    <source>
        <dbReference type="EMBL" id="WDE01121.1"/>
    </source>
</evidence>
<evidence type="ECO:0000259" key="1">
    <source>
        <dbReference type="PROSITE" id="PS51819"/>
    </source>
</evidence>
<dbReference type="EMBL" id="CP059735">
    <property type="protein sequence ID" value="WDE01121.1"/>
    <property type="molecule type" value="Genomic_DNA"/>
</dbReference>
<dbReference type="SUPFAM" id="SSF54593">
    <property type="entry name" value="Glyoxalase/Bleomycin resistance protein/Dihydroxybiphenyl dioxygenase"/>
    <property type="match status" value="1"/>
</dbReference>
<gene>
    <name evidence="2" type="ORF">SG35_011070</name>
</gene>
<dbReference type="KEGG" id="tact:SG35_011070"/>
<dbReference type="Gene3D" id="3.10.180.10">
    <property type="entry name" value="2,3-Dihydroxybiphenyl 1,2-Dioxygenase, domain 1"/>
    <property type="match status" value="1"/>
</dbReference>
<dbReference type="Pfam" id="PF00903">
    <property type="entry name" value="Glyoxalase"/>
    <property type="match status" value="1"/>
</dbReference>
<dbReference type="InterPro" id="IPR004360">
    <property type="entry name" value="Glyas_Fos-R_dOase_dom"/>
</dbReference>
<dbReference type="PROSITE" id="PS51819">
    <property type="entry name" value="VOC"/>
    <property type="match status" value="1"/>
</dbReference>
<reference evidence="2 3" key="2">
    <citation type="journal article" date="2022" name="Mar. Drugs">
        <title>Bioassay-Guided Fractionation Leads to the Detection of Cholic Acid Generated by the Rare Thalassomonas sp.</title>
        <authorList>
            <person name="Pheiffer F."/>
            <person name="Schneider Y.K."/>
            <person name="Hansen E.H."/>
            <person name="Andersen J.H."/>
            <person name="Isaksson J."/>
            <person name="Busche T."/>
            <person name="R C."/>
            <person name="Kalinowski J."/>
            <person name="Zyl L.V."/>
            <person name="Trindade M."/>
        </authorList>
    </citation>
    <scope>NUCLEOTIDE SEQUENCE [LARGE SCALE GENOMIC DNA]</scope>
    <source>
        <strain evidence="2 3">A5K-106</strain>
    </source>
</reference>
<protein>
    <submittedName>
        <fullName evidence="2">VOC family protein</fullName>
    </submittedName>
</protein>
<dbReference type="InterPro" id="IPR050383">
    <property type="entry name" value="GlyoxalaseI/FosfomycinResist"/>
</dbReference>
<dbReference type="InterPro" id="IPR029068">
    <property type="entry name" value="Glyas_Bleomycin-R_OHBP_Dase"/>
</dbReference>
<keyword evidence="3" id="KW-1185">Reference proteome</keyword>
<dbReference type="PANTHER" id="PTHR21366">
    <property type="entry name" value="GLYOXALASE FAMILY PROTEIN"/>
    <property type="match status" value="1"/>
</dbReference>
<dbReference type="RefSeq" id="WP_044831430.1">
    <property type="nucleotide sequence ID" value="NZ_CP059735.1"/>
</dbReference>
<organism evidence="2 3">
    <name type="scientific">Thalassomonas actiniarum</name>
    <dbReference type="NCBI Taxonomy" id="485447"/>
    <lineage>
        <taxon>Bacteria</taxon>
        <taxon>Pseudomonadati</taxon>
        <taxon>Pseudomonadota</taxon>
        <taxon>Gammaproteobacteria</taxon>
        <taxon>Alteromonadales</taxon>
        <taxon>Colwelliaceae</taxon>
        <taxon>Thalassomonas</taxon>
    </lineage>
</organism>
<dbReference type="AlphaFoldDB" id="A0AAE9YTW4"/>
<dbReference type="InterPro" id="IPR037523">
    <property type="entry name" value="VOC_core"/>
</dbReference>
<reference evidence="2 3" key="1">
    <citation type="journal article" date="2015" name="Genome Announc.">
        <title>Draft Genome Sequences of Marine Isolates of Thalassomonas viridans and Thalassomonas actiniarum.</title>
        <authorList>
            <person name="Olonade I."/>
            <person name="van Zyl L.J."/>
            <person name="Trindade M."/>
        </authorList>
    </citation>
    <scope>NUCLEOTIDE SEQUENCE [LARGE SCALE GENOMIC DNA]</scope>
    <source>
        <strain evidence="2 3">A5K-106</strain>
    </source>
</reference>
<dbReference type="Proteomes" id="UP000032568">
    <property type="component" value="Chromosome"/>
</dbReference>
<dbReference type="PANTHER" id="PTHR21366:SF14">
    <property type="entry name" value="GLYOXALASE DOMAIN-CONTAINING PROTEIN 5"/>
    <property type="match status" value="1"/>
</dbReference>
<sequence>MFEIAAIDHLVLRTAQVDEMVSFYCQVLGCSVERIVEELAEEIAEESAEAAEGVVGNGKITALTQLRAGNALIDLVDVRSKLGRAGGGAPTKTEQNLDRFCLQLKAISSGEIQDYLTAKGIKVGQFHTRYGAQGFGDSVYIQDPDGNTVELKSQQ</sequence>
<evidence type="ECO:0000313" key="3">
    <source>
        <dbReference type="Proteomes" id="UP000032568"/>
    </source>
</evidence>
<name>A0AAE9YTW4_9GAMM</name>
<accession>A0AAE9YTW4</accession>